<proteinExistence type="predicted"/>
<keyword evidence="2" id="KW-0676">Redox-active center</keyword>
<dbReference type="GO" id="GO:0005789">
    <property type="term" value="C:endoplasmic reticulum membrane"/>
    <property type="evidence" value="ECO:0007669"/>
    <property type="project" value="TreeGrafter"/>
</dbReference>
<evidence type="ECO:0000256" key="2">
    <source>
        <dbReference type="ARBA" id="ARBA00023284"/>
    </source>
</evidence>
<dbReference type="GO" id="GO:0045454">
    <property type="term" value="P:cell redox homeostasis"/>
    <property type="evidence" value="ECO:0007669"/>
    <property type="project" value="TreeGrafter"/>
</dbReference>
<dbReference type="Pfam" id="PF10262">
    <property type="entry name" value="Rdx"/>
    <property type="match status" value="1"/>
</dbReference>
<evidence type="ECO:0008006" key="6">
    <source>
        <dbReference type="Google" id="ProtNLM"/>
    </source>
</evidence>
<dbReference type="Gene3D" id="3.40.30.10">
    <property type="entry name" value="Glutaredoxin"/>
    <property type="match status" value="1"/>
</dbReference>
<evidence type="ECO:0000313" key="5">
    <source>
        <dbReference type="EMBL" id="CAD9872826.1"/>
    </source>
</evidence>
<accession>A0A7S2V5G7</accession>
<protein>
    <recommendedName>
        <fullName evidence="6">Selenoprotein T</fullName>
    </recommendedName>
</protein>
<reference evidence="5" key="1">
    <citation type="submission" date="2021-01" db="EMBL/GenBank/DDBJ databases">
        <authorList>
            <person name="Corre E."/>
            <person name="Pelletier E."/>
            <person name="Niang G."/>
            <person name="Scheremetjew M."/>
            <person name="Finn R."/>
            <person name="Kale V."/>
            <person name="Holt S."/>
            <person name="Cochrane G."/>
            <person name="Meng A."/>
            <person name="Brown T."/>
            <person name="Cohen L."/>
        </authorList>
    </citation>
    <scope>NUCLEOTIDE SEQUENCE</scope>
    <source>
        <strain evidence="5">CCMP1661</strain>
    </source>
</reference>
<dbReference type="EMBL" id="HBHR01021460">
    <property type="protein sequence ID" value="CAD9872826.1"/>
    <property type="molecule type" value="Transcribed_RNA"/>
</dbReference>
<feature type="chain" id="PRO_5030843716" description="Selenoprotein T" evidence="4">
    <location>
        <begin position="25"/>
        <end position="280"/>
    </location>
</feature>
<gene>
    <name evidence="5" type="ORF">FJAP1339_LOCUS10903</name>
</gene>
<dbReference type="NCBIfam" id="TIGR02174">
    <property type="entry name" value="CXXU_selWTH"/>
    <property type="match status" value="1"/>
</dbReference>
<evidence type="ECO:0000256" key="3">
    <source>
        <dbReference type="SAM" id="MobiDB-lite"/>
    </source>
</evidence>
<evidence type="ECO:0000256" key="4">
    <source>
        <dbReference type="SAM" id="SignalP"/>
    </source>
</evidence>
<dbReference type="InterPro" id="IPR019389">
    <property type="entry name" value="Selenoprotein_T"/>
</dbReference>
<dbReference type="SUPFAM" id="SSF52833">
    <property type="entry name" value="Thioredoxin-like"/>
    <property type="match status" value="1"/>
</dbReference>
<name>A0A7S2V5G7_9STRA</name>
<dbReference type="AlphaFoldDB" id="A0A7S2V5G7"/>
<evidence type="ECO:0000256" key="1">
    <source>
        <dbReference type="ARBA" id="ARBA00022729"/>
    </source>
</evidence>
<feature type="signal peptide" evidence="4">
    <location>
        <begin position="1"/>
        <end position="24"/>
    </location>
</feature>
<sequence>MERPLIVTIIVVLVIVYVRDSYWGQPPPKVAKNPGASVESPTPPKQQHKSTIQTPLSQKARTLDDIEVFGEAEDEFADVPSLEDEDGVNAAGTFPKSSSNIPNDIDDEFGTEDEFDAGSSGNEPFSNRVAPQVIVKYCPQSNMKKNFEEMQQFLEYRYPQLVGSIHGQNYPLPFHIKVISKIGSSLHLLSLVFLMGGSFVFQKMGIPEPSWLDWAKNNRMQVFIGIFGINYVTSNMAKTGAFEVFLDDDLIFSKLEMNKFPSVQDLQVGLAQFGLRPTAQ</sequence>
<keyword evidence="1 4" id="KW-0732">Signal</keyword>
<dbReference type="PANTHER" id="PTHR13544:SF0">
    <property type="entry name" value="THIOREDOXIN REDUCTASE-LIKE SELENOPROTEIN T"/>
    <property type="match status" value="1"/>
</dbReference>
<organism evidence="5">
    <name type="scientific">Fibrocapsa japonica</name>
    <dbReference type="NCBI Taxonomy" id="94617"/>
    <lineage>
        <taxon>Eukaryota</taxon>
        <taxon>Sar</taxon>
        <taxon>Stramenopiles</taxon>
        <taxon>Ochrophyta</taxon>
        <taxon>Raphidophyceae</taxon>
        <taxon>Chattonellales</taxon>
        <taxon>Chattonellaceae</taxon>
        <taxon>Fibrocapsa</taxon>
    </lineage>
</organism>
<dbReference type="InterPro" id="IPR036249">
    <property type="entry name" value="Thioredoxin-like_sf"/>
</dbReference>
<feature type="region of interest" description="Disordered" evidence="3">
    <location>
        <begin position="84"/>
        <end position="103"/>
    </location>
</feature>
<dbReference type="InterPro" id="IPR011893">
    <property type="entry name" value="Selenoprotein_Rdx-typ"/>
</dbReference>
<dbReference type="PANTHER" id="PTHR13544">
    <property type="entry name" value="SELENOPROTEIN T"/>
    <property type="match status" value="1"/>
</dbReference>
<feature type="region of interest" description="Disordered" evidence="3">
    <location>
        <begin position="29"/>
        <end position="55"/>
    </location>
</feature>
<dbReference type="GO" id="GO:0004791">
    <property type="term" value="F:thioredoxin-disulfide reductase (NADPH) activity"/>
    <property type="evidence" value="ECO:0007669"/>
    <property type="project" value="TreeGrafter"/>
</dbReference>